<reference evidence="2 3" key="1">
    <citation type="journal article" date="2018" name="Nat. Genet.">
        <title>The Rosa genome provides new insights in the design of modern roses.</title>
        <authorList>
            <person name="Bendahmane M."/>
        </authorList>
    </citation>
    <scope>NUCLEOTIDE SEQUENCE [LARGE SCALE GENOMIC DNA]</scope>
    <source>
        <strain evidence="3">cv. Old Blush</strain>
    </source>
</reference>
<proteinExistence type="predicted"/>
<evidence type="ECO:0000313" key="2">
    <source>
        <dbReference type="EMBL" id="PRQ21769.1"/>
    </source>
</evidence>
<keyword evidence="3" id="KW-1185">Reference proteome</keyword>
<organism evidence="2 3">
    <name type="scientific">Rosa chinensis</name>
    <name type="common">China rose</name>
    <dbReference type="NCBI Taxonomy" id="74649"/>
    <lineage>
        <taxon>Eukaryota</taxon>
        <taxon>Viridiplantae</taxon>
        <taxon>Streptophyta</taxon>
        <taxon>Embryophyta</taxon>
        <taxon>Tracheophyta</taxon>
        <taxon>Spermatophyta</taxon>
        <taxon>Magnoliopsida</taxon>
        <taxon>eudicotyledons</taxon>
        <taxon>Gunneridae</taxon>
        <taxon>Pentapetalae</taxon>
        <taxon>rosids</taxon>
        <taxon>fabids</taxon>
        <taxon>Rosales</taxon>
        <taxon>Rosaceae</taxon>
        <taxon>Rosoideae</taxon>
        <taxon>Rosoideae incertae sedis</taxon>
        <taxon>Rosa</taxon>
    </lineage>
</organism>
<gene>
    <name evidence="2" type="ORF">RchiOBHm_Chr7g0242911</name>
</gene>
<dbReference type="Proteomes" id="UP000238479">
    <property type="component" value="Chromosome 7"/>
</dbReference>
<comment type="caution">
    <text evidence="2">The sequence shown here is derived from an EMBL/GenBank/DDBJ whole genome shotgun (WGS) entry which is preliminary data.</text>
</comment>
<dbReference type="OMA" id="SCIRESP"/>
<dbReference type="PANTHER" id="PTHR24121">
    <property type="entry name" value="NO MECHANORECEPTOR POTENTIAL C, ISOFORM D-RELATED"/>
    <property type="match status" value="1"/>
</dbReference>
<evidence type="ECO:0000313" key="3">
    <source>
        <dbReference type="Proteomes" id="UP000238479"/>
    </source>
</evidence>
<feature type="repeat" description="ANK" evidence="1">
    <location>
        <begin position="79"/>
        <end position="100"/>
    </location>
</feature>
<feature type="repeat" description="ANK" evidence="1">
    <location>
        <begin position="114"/>
        <end position="146"/>
    </location>
</feature>
<dbReference type="InterPro" id="IPR036770">
    <property type="entry name" value="Ankyrin_rpt-contain_sf"/>
</dbReference>
<name>A0A2P6PIL2_ROSCH</name>
<dbReference type="Gene3D" id="1.25.40.20">
    <property type="entry name" value="Ankyrin repeat-containing domain"/>
    <property type="match status" value="2"/>
</dbReference>
<feature type="repeat" description="ANK" evidence="1">
    <location>
        <begin position="12"/>
        <end position="44"/>
    </location>
</feature>
<dbReference type="EMBL" id="PDCK01000045">
    <property type="protein sequence ID" value="PRQ21769.1"/>
    <property type="molecule type" value="Genomic_DNA"/>
</dbReference>
<dbReference type="PROSITE" id="PS50297">
    <property type="entry name" value="ANK_REP_REGION"/>
    <property type="match status" value="4"/>
</dbReference>
<feature type="repeat" description="ANK" evidence="1">
    <location>
        <begin position="47"/>
        <end position="67"/>
    </location>
</feature>
<dbReference type="SUPFAM" id="SSF48403">
    <property type="entry name" value="Ankyrin repeat"/>
    <property type="match status" value="1"/>
</dbReference>
<evidence type="ECO:0000256" key="1">
    <source>
        <dbReference type="PROSITE-ProRule" id="PRU00023"/>
    </source>
</evidence>
<sequence length="161" mass="17650">MRSVVVRAVDGDGEIALHVAAKEGHVHIVKELVHLMTQEDLKTKTTLGHTALHVAAWMGHVQIVKELPVPLMGEVKDKDGDTALHIAVQEGKANIVKELVLLMRQDDLKIKNDAGYTALHLAVNKGNVPMVKEFLRKEKDDHVNHALQTLSVLGCVPCTIV</sequence>
<dbReference type="STRING" id="74649.A0A2P6PIL2"/>
<accession>A0A2P6PIL2</accession>
<dbReference type="SMART" id="SM00248">
    <property type="entry name" value="ANK"/>
    <property type="match status" value="4"/>
</dbReference>
<dbReference type="AlphaFoldDB" id="A0A2P6PIL2"/>
<dbReference type="PROSITE" id="PS50088">
    <property type="entry name" value="ANK_REPEAT"/>
    <property type="match status" value="4"/>
</dbReference>
<dbReference type="Gramene" id="PRQ21769">
    <property type="protein sequence ID" value="PRQ21769"/>
    <property type="gene ID" value="RchiOBHm_Chr7g0242911"/>
</dbReference>
<dbReference type="PANTHER" id="PTHR24121:SF21">
    <property type="entry name" value="ANKYRIN REPEAT FAMILY PROTEIN"/>
    <property type="match status" value="1"/>
</dbReference>
<dbReference type="Pfam" id="PF12796">
    <property type="entry name" value="Ank_2"/>
    <property type="match status" value="2"/>
</dbReference>
<dbReference type="InterPro" id="IPR002110">
    <property type="entry name" value="Ankyrin_rpt"/>
</dbReference>
<keyword evidence="1" id="KW-0040">ANK repeat</keyword>
<protein>
    <submittedName>
        <fullName evidence="2">Putative ankyrin repeat-containing domain, protein accelerated cell death 6</fullName>
    </submittedName>
</protein>